<dbReference type="PRINTS" id="PR00477">
    <property type="entry name" value="PHGLYCKINASE"/>
</dbReference>
<dbReference type="EC" id="2.7.2.3" evidence="4"/>
<sequence>LNGIITEKSRIDTIKPTIKKLLNQRNKIFLLSHFGRPEGKFSKKYSLEFICSTLQEELETNRVHFLESFNDSDIKNIIQKMDFGEICLFENIRFHPGEESNDLNFIQEICKSFDVYVNDAFSASHRNHASIVGAPQYLPSLAGESLLEEIKNIDSFFNEPKKPNIAIIGGSKISTKINLLHNLTEFFDTIVIGGAMANTFLNAQNVDIGNSLCEKDLSNTALSIMEKADNFNCKIILPIDAVCANNLKGQSSVRYCDIKNILPNQMVLDVGNKTSKLISENILRARMVLWNGPLGAFEY</sequence>
<dbReference type="PANTHER" id="PTHR11406:SF23">
    <property type="entry name" value="PHOSPHOGLYCERATE KINASE 1, CHLOROPLASTIC-RELATED"/>
    <property type="match status" value="1"/>
</dbReference>
<evidence type="ECO:0000256" key="2">
    <source>
        <dbReference type="ARBA" id="ARBA00004838"/>
    </source>
</evidence>
<evidence type="ECO:0000256" key="8">
    <source>
        <dbReference type="ARBA" id="ARBA00022840"/>
    </source>
</evidence>
<keyword evidence="9" id="KW-0324">Glycolysis</keyword>
<keyword evidence="7" id="KW-0418">Kinase</keyword>
<dbReference type="FunFam" id="3.40.50.1260:FF:000031">
    <property type="entry name" value="Phosphoglycerate kinase 1"/>
    <property type="match status" value="1"/>
</dbReference>
<evidence type="ECO:0000256" key="1">
    <source>
        <dbReference type="ARBA" id="ARBA00000642"/>
    </source>
</evidence>
<dbReference type="AlphaFoldDB" id="A0A382TS14"/>
<evidence type="ECO:0000256" key="9">
    <source>
        <dbReference type="ARBA" id="ARBA00023152"/>
    </source>
</evidence>
<dbReference type="GO" id="GO:0006094">
    <property type="term" value="P:gluconeogenesis"/>
    <property type="evidence" value="ECO:0007669"/>
    <property type="project" value="TreeGrafter"/>
</dbReference>
<dbReference type="Pfam" id="PF00162">
    <property type="entry name" value="PGK"/>
    <property type="match status" value="1"/>
</dbReference>
<dbReference type="InterPro" id="IPR001576">
    <property type="entry name" value="Phosphoglycerate_kinase"/>
</dbReference>
<dbReference type="EMBL" id="UINC01138744">
    <property type="protein sequence ID" value="SVD24879.1"/>
    <property type="molecule type" value="Genomic_DNA"/>
</dbReference>
<dbReference type="Gene3D" id="3.40.50.1260">
    <property type="entry name" value="Phosphoglycerate kinase, N-terminal domain"/>
    <property type="match status" value="2"/>
</dbReference>
<feature type="non-terminal residue" evidence="10">
    <location>
        <position position="299"/>
    </location>
</feature>
<evidence type="ECO:0000256" key="4">
    <source>
        <dbReference type="ARBA" id="ARBA00013061"/>
    </source>
</evidence>
<evidence type="ECO:0000256" key="3">
    <source>
        <dbReference type="ARBA" id="ARBA00008982"/>
    </source>
</evidence>
<dbReference type="InterPro" id="IPR036043">
    <property type="entry name" value="Phosphoglycerate_kinase_sf"/>
</dbReference>
<comment type="similarity">
    <text evidence="3">Belongs to the phosphoglycerate kinase family.</text>
</comment>
<evidence type="ECO:0000313" key="10">
    <source>
        <dbReference type="EMBL" id="SVD24879.1"/>
    </source>
</evidence>
<dbReference type="GO" id="GO:0043531">
    <property type="term" value="F:ADP binding"/>
    <property type="evidence" value="ECO:0007669"/>
    <property type="project" value="TreeGrafter"/>
</dbReference>
<proteinExistence type="inferred from homology"/>
<protein>
    <recommendedName>
        <fullName evidence="4">phosphoglycerate kinase</fullName>
        <ecNumber evidence="4">2.7.2.3</ecNumber>
    </recommendedName>
</protein>
<keyword evidence="5" id="KW-0808">Transferase</keyword>
<evidence type="ECO:0000256" key="7">
    <source>
        <dbReference type="ARBA" id="ARBA00022777"/>
    </source>
</evidence>
<dbReference type="PANTHER" id="PTHR11406">
    <property type="entry name" value="PHOSPHOGLYCERATE KINASE"/>
    <property type="match status" value="1"/>
</dbReference>
<feature type="non-terminal residue" evidence="10">
    <location>
        <position position="1"/>
    </location>
</feature>
<evidence type="ECO:0000256" key="6">
    <source>
        <dbReference type="ARBA" id="ARBA00022741"/>
    </source>
</evidence>
<evidence type="ECO:0000256" key="5">
    <source>
        <dbReference type="ARBA" id="ARBA00022679"/>
    </source>
</evidence>
<dbReference type="SUPFAM" id="SSF53748">
    <property type="entry name" value="Phosphoglycerate kinase"/>
    <property type="match status" value="1"/>
</dbReference>
<keyword evidence="8" id="KW-0067">ATP-binding</keyword>
<comment type="pathway">
    <text evidence="2">Carbohydrate degradation; glycolysis; pyruvate from D-glyceraldehyde 3-phosphate: step 2/5.</text>
</comment>
<dbReference type="InterPro" id="IPR015824">
    <property type="entry name" value="Phosphoglycerate_kinase_N"/>
</dbReference>
<accession>A0A382TS14</accession>
<dbReference type="GO" id="GO:0004618">
    <property type="term" value="F:phosphoglycerate kinase activity"/>
    <property type="evidence" value="ECO:0007669"/>
    <property type="project" value="UniProtKB-EC"/>
</dbReference>
<gene>
    <name evidence="10" type="ORF">METZ01_LOCUS377733</name>
</gene>
<keyword evidence="6" id="KW-0547">Nucleotide-binding</keyword>
<dbReference type="GO" id="GO:0005524">
    <property type="term" value="F:ATP binding"/>
    <property type="evidence" value="ECO:0007669"/>
    <property type="project" value="UniProtKB-KW"/>
</dbReference>
<name>A0A382TS14_9ZZZZ</name>
<dbReference type="GO" id="GO:0005829">
    <property type="term" value="C:cytosol"/>
    <property type="evidence" value="ECO:0007669"/>
    <property type="project" value="TreeGrafter"/>
</dbReference>
<comment type="catalytic activity">
    <reaction evidence="1">
        <text>(2R)-3-phosphoglycerate + ATP = (2R)-3-phospho-glyceroyl phosphate + ADP</text>
        <dbReference type="Rhea" id="RHEA:14801"/>
        <dbReference type="ChEBI" id="CHEBI:30616"/>
        <dbReference type="ChEBI" id="CHEBI:57604"/>
        <dbReference type="ChEBI" id="CHEBI:58272"/>
        <dbReference type="ChEBI" id="CHEBI:456216"/>
        <dbReference type="EC" id="2.7.2.3"/>
    </reaction>
</comment>
<organism evidence="10">
    <name type="scientific">marine metagenome</name>
    <dbReference type="NCBI Taxonomy" id="408172"/>
    <lineage>
        <taxon>unclassified sequences</taxon>
        <taxon>metagenomes</taxon>
        <taxon>ecological metagenomes</taxon>
    </lineage>
</organism>
<reference evidence="10" key="1">
    <citation type="submission" date="2018-05" db="EMBL/GenBank/DDBJ databases">
        <authorList>
            <person name="Lanie J.A."/>
            <person name="Ng W.-L."/>
            <person name="Kazmierczak K.M."/>
            <person name="Andrzejewski T.M."/>
            <person name="Davidsen T.M."/>
            <person name="Wayne K.J."/>
            <person name="Tettelin H."/>
            <person name="Glass J.I."/>
            <person name="Rusch D."/>
            <person name="Podicherti R."/>
            <person name="Tsui H.-C.T."/>
            <person name="Winkler M.E."/>
        </authorList>
    </citation>
    <scope>NUCLEOTIDE SEQUENCE</scope>
</reference>
<dbReference type="GO" id="GO:0006096">
    <property type="term" value="P:glycolytic process"/>
    <property type="evidence" value="ECO:0007669"/>
    <property type="project" value="UniProtKB-KW"/>
</dbReference>